<keyword evidence="16" id="KW-0325">Glycoprotein</keyword>
<comment type="catalytic activity">
    <reaction evidence="17">
        <text>L-threonyl-[protein] + ATP = O-phospho-L-threonyl-[protein] + ADP + H(+)</text>
        <dbReference type="Rhea" id="RHEA:46608"/>
        <dbReference type="Rhea" id="RHEA-COMP:11060"/>
        <dbReference type="Rhea" id="RHEA-COMP:11605"/>
        <dbReference type="ChEBI" id="CHEBI:15378"/>
        <dbReference type="ChEBI" id="CHEBI:30013"/>
        <dbReference type="ChEBI" id="CHEBI:30616"/>
        <dbReference type="ChEBI" id="CHEBI:61977"/>
        <dbReference type="ChEBI" id="CHEBI:456216"/>
        <dbReference type="EC" id="2.7.11.1"/>
    </reaction>
</comment>
<dbReference type="InterPro" id="IPR004183">
    <property type="entry name" value="Xdiol_dOase_suB"/>
</dbReference>
<keyword evidence="15" id="KW-0675">Receptor</keyword>
<dbReference type="SUPFAM" id="SSF52058">
    <property type="entry name" value="L domain-like"/>
    <property type="match status" value="1"/>
</dbReference>
<dbReference type="Pfam" id="PF07714">
    <property type="entry name" value="PK_Tyr_Ser-Thr"/>
    <property type="match status" value="1"/>
</dbReference>
<comment type="catalytic activity">
    <reaction evidence="18">
        <text>L-seryl-[protein] + ATP = O-phospho-L-seryl-[protein] + ADP + H(+)</text>
        <dbReference type="Rhea" id="RHEA:17989"/>
        <dbReference type="Rhea" id="RHEA-COMP:9863"/>
        <dbReference type="Rhea" id="RHEA-COMP:11604"/>
        <dbReference type="ChEBI" id="CHEBI:15378"/>
        <dbReference type="ChEBI" id="CHEBI:29999"/>
        <dbReference type="ChEBI" id="CHEBI:30616"/>
        <dbReference type="ChEBI" id="CHEBI:83421"/>
        <dbReference type="ChEBI" id="CHEBI:456216"/>
        <dbReference type="EC" id="2.7.11.1"/>
    </reaction>
</comment>
<keyword evidence="7 19" id="KW-0812">Transmembrane</keyword>
<dbReference type="SUPFAM" id="SSF56112">
    <property type="entry name" value="Protein kinase-like (PK-like)"/>
    <property type="match status" value="1"/>
</dbReference>
<keyword evidence="12" id="KW-0067">ATP-binding</keyword>
<dbReference type="Gene3D" id="3.40.830.10">
    <property type="entry name" value="LigB-like"/>
    <property type="match status" value="1"/>
</dbReference>
<evidence type="ECO:0000256" key="18">
    <source>
        <dbReference type="ARBA" id="ARBA00048679"/>
    </source>
</evidence>
<dbReference type="InterPro" id="IPR051824">
    <property type="entry name" value="LRR_Rcpt-Like_S/T_Kinase"/>
</dbReference>
<evidence type="ECO:0000259" key="20">
    <source>
        <dbReference type="PROSITE" id="PS50011"/>
    </source>
</evidence>
<sequence length="1246" mass="138294">MGGACNFASSPQLLLQLYIICSITFISFGFTASASAKLHVQEVRVLREIAKKLGKRDWDFNKDPCSGQGNWSLLDERKGFESSVICDCSFNNNSSCHLVSIALKSQNLSGIIPPEFSKFRYLKTLDLSRNIFTGVIPPQWGTLRLEELSVMGNRLSGPFPKFITNMTTLRNLSIEGNHFTGPIPPEIGKLINLEKLHIQGTSLEGPIPSSIGSLTKLSDLRISDLTGRGSPFPPLSDMESMKTLILRNCLLFGEIPKYIGEVKKLKHLDVSFNNLRGEIPSTFIQLARIDFLYLTGNKLTGSVPPWLLERNKNADLSFNNFTWQSSSPDECSRGSVNIVESFSPSTITSRKAHSCLKQNFPCPASRDQQHYSLHINCGGNEITVNDNTTYQDDKNQGCSMFYSHPSEKWAFSSTGNFMDDDSEADAYIKTNESAISNVSSANAKLYTTARVSPLSLTYFGLCLMNGNYTVKLHFAEIIFTNDSSLSSLGKRIFDVYIQGNRVLKDFNIEDEAAGVAIPLVKTFVAVVTHHTLKIRLYWAGRGTTGIPLRGVYGPLISAISVDPNFKPPSNGSKRNVAVIVTGAVAGAIVLALLVLGVMWRNGWLGGKAAAAKELRGLDLQTGLFTQRQMKAATNTSMRKQVGEGSLSDGAVIAVKLLSSKSKQGNREFVNEIGMISALQHPNLVKLYGCCVEGNQLMIVYEYMENNCLSRALFGKEAKFRLKLDWPTRLKICLGVAKGLKYLHEESMIKIVHRDIKTSNVLLDKELNAKISDFGLAKLNEDDNTHISTRVAGTIGYMAPEYAMRGYLTNKADVYSFGVVALEIVSGKSNTNYRPKEEFVYLLDWAYVLQERGSLLELVDPELGSEYSSEEAMVMLNVALLCTNASPTLRPTMSQVVSMLEGRTPVQDLLSDPGFSAVNTKYKAIRNHFWQNPSQTYTMSINESYRTDSTGSCVEPEEAARLVRASSVKSDHFRFPCPTKLLNGSEETFYLSHGAPTLAIDETVPARKFFQSWQQSVFKEKPSSILVISAHWETAQPTVNVVDRNDTIYDFYGFPKPLYQIKYTPPGAPKLARRVKELLMACGIDHVDEDKKRGLDHGAWVPLMFMYPEADIPVCQLSVQPDRDGTHHYNMGKALAPLREEGVLILGSGSAVHNLGSRLPYGSPVPSWAMEFDNWLKDALIEGRYEDVNHYESKAPHPKMAHPWPDHFYPLHVAMGAAGEDSKARLVHSSWTDGTLSYASYQFTQPK</sequence>
<evidence type="ECO:0000256" key="10">
    <source>
        <dbReference type="ARBA" id="ARBA00022741"/>
    </source>
</evidence>
<dbReference type="Pfam" id="PF11721">
    <property type="entry name" value="Malectin"/>
    <property type="match status" value="1"/>
</dbReference>
<evidence type="ECO:0000256" key="7">
    <source>
        <dbReference type="ARBA" id="ARBA00022692"/>
    </source>
</evidence>
<dbReference type="InterPro" id="IPR000719">
    <property type="entry name" value="Prot_kinase_dom"/>
</dbReference>
<keyword evidence="10" id="KW-0547">Nucleotide-binding</keyword>
<dbReference type="InterPro" id="IPR008271">
    <property type="entry name" value="Ser/Thr_kinase_AS"/>
</dbReference>
<keyword evidence="9" id="KW-0677">Repeat</keyword>
<dbReference type="AlphaFoldDB" id="A0A6N2MMT5"/>
<keyword evidence="5" id="KW-0433">Leucine-rich repeat</keyword>
<dbReference type="InterPro" id="IPR001245">
    <property type="entry name" value="Ser-Thr/Tyr_kinase_cat_dom"/>
</dbReference>
<evidence type="ECO:0000256" key="19">
    <source>
        <dbReference type="SAM" id="Phobius"/>
    </source>
</evidence>
<keyword evidence="3" id="KW-0723">Serine/threonine-protein kinase</keyword>
<dbReference type="InterPro" id="IPR032675">
    <property type="entry name" value="LRR_dom_sf"/>
</dbReference>
<evidence type="ECO:0000256" key="1">
    <source>
        <dbReference type="ARBA" id="ARBA00004479"/>
    </source>
</evidence>
<dbReference type="CDD" id="cd07363">
    <property type="entry name" value="45_DOPA_Dioxygenase"/>
    <property type="match status" value="1"/>
</dbReference>
<dbReference type="SMART" id="SM00220">
    <property type="entry name" value="S_TKc"/>
    <property type="match status" value="1"/>
</dbReference>
<evidence type="ECO:0000256" key="12">
    <source>
        <dbReference type="ARBA" id="ARBA00022840"/>
    </source>
</evidence>
<dbReference type="GO" id="GO:0005524">
    <property type="term" value="F:ATP binding"/>
    <property type="evidence" value="ECO:0007669"/>
    <property type="project" value="UniProtKB-KW"/>
</dbReference>
<feature type="domain" description="Protein kinase" evidence="20">
    <location>
        <begin position="599"/>
        <end position="909"/>
    </location>
</feature>
<dbReference type="SUPFAM" id="SSF53213">
    <property type="entry name" value="LigB-like"/>
    <property type="match status" value="1"/>
</dbReference>
<keyword evidence="13 19" id="KW-1133">Transmembrane helix</keyword>
<evidence type="ECO:0000256" key="5">
    <source>
        <dbReference type="ARBA" id="ARBA00022614"/>
    </source>
</evidence>
<dbReference type="Gene3D" id="2.60.120.430">
    <property type="entry name" value="Galactose-binding lectin"/>
    <property type="match status" value="1"/>
</dbReference>
<dbReference type="GO" id="GO:0004674">
    <property type="term" value="F:protein serine/threonine kinase activity"/>
    <property type="evidence" value="ECO:0007669"/>
    <property type="project" value="UniProtKB-KW"/>
</dbReference>
<proteinExistence type="predicted"/>
<dbReference type="PANTHER" id="PTHR48006:SF68">
    <property type="entry name" value="PROTEIN KINASE DOMAIN-CONTAINING PROTEIN"/>
    <property type="match status" value="1"/>
</dbReference>
<dbReference type="Gene3D" id="1.10.510.10">
    <property type="entry name" value="Transferase(Phosphotransferase) domain 1"/>
    <property type="match status" value="1"/>
</dbReference>
<accession>A0A6N2MMT5</accession>
<dbReference type="CDD" id="cd14066">
    <property type="entry name" value="STKc_IRAK"/>
    <property type="match status" value="1"/>
</dbReference>
<dbReference type="Pfam" id="PF00560">
    <property type="entry name" value="LRR_1"/>
    <property type="match status" value="4"/>
</dbReference>
<dbReference type="FunFam" id="2.60.120.430:FF:000004">
    <property type="entry name" value="Putative leucine-rich repeat receptor-like serine/threonine-protein kinase"/>
    <property type="match status" value="1"/>
</dbReference>
<keyword evidence="6" id="KW-0808">Transferase</keyword>
<keyword evidence="4" id="KW-0597">Phosphoprotein</keyword>
<dbReference type="InterPro" id="IPR014436">
    <property type="entry name" value="Extradiol_dOase_DODA"/>
</dbReference>
<evidence type="ECO:0000256" key="17">
    <source>
        <dbReference type="ARBA" id="ARBA00047899"/>
    </source>
</evidence>
<evidence type="ECO:0000256" key="3">
    <source>
        <dbReference type="ARBA" id="ARBA00022527"/>
    </source>
</evidence>
<evidence type="ECO:0000256" key="4">
    <source>
        <dbReference type="ARBA" id="ARBA00022553"/>
    </source>
</evidence>
<evidence type="ECO:0000256" key="8">
    <source>
        <dbReference type="ARBA" id="ARBA00022729"/>
    </source>
</evidence>
<reference evidence="21" key="1">
    <citation type="submission" date="2019-03" db="EMBL/GenBank/DDBJ databases">
        <authorList>
            <person name="Mank J."/>
            <person name="Almeida P."/>
        </authorList>
    </citation>
    <scope>NUCLEOTIDE SEQUENCE</scope>
    <source>
        <strain evidence="21">78183</strain>
    </source>
</reference>
<evidence type="ECO:0000256" key="6">
    <source>
        <dbReference type="ARBA" id="ARBA00022679"/>
    </source>
</evidence>
<evidence type="ECO:0000256" key="15">
    <source>
        <dbReference type="ARBA" id="ARBA00023170"/>
    </source>
</evidence>
<dbReference type="GO" id="GO:0008270">
    <property type="term" value="F:zinc ion binding"/>
    <property type="evidence" value="ECO:0007669"/>
    <property type="project" value="InterPro"/>
</dbReference>
<name>A0A6N2MMT5_SALVM</name>
<keyword evidence="8" id="KW-0732">Signal</keyword>
<dbReference type="InterPro" id="IPR011009">
    <property type="entry name" value="Kinase-like_dom_sf"/>
</dbReference>
<organism evidence="21">
    <name type="scientific">Salix viminalis</name>
    <name type="common">Common osier</name>
    <name type="synonym">Basket willow</name>
    <dbReference type="NCBI Taxonomy" id="40686"/>
    <lineage>
        <taxon>Eukaryota</taxon>
        <taxon>Viridiplantae</taxon>
        <taxon>Streptophyta</taxon>
        <taxon>Embryophyta</taxon>
        <taxon>Tracheophyta</taxon>
        <taxon>Spermatophyta</taxon>
        <taxon>Magnoliopsida</taxon>
        <taxon>eudicotyledons</taxon>
        <taxon>Gunneridae</taxon>
        <taxon>Pentapetalae</taxon>
        <taxon>rosids</taxon>
        <taxon>fabids</taxon>
        <taxon>Malpighiales</taxon>
        <taxon>Salicaceae</taxon>
        <taxon>Saliceae</taxon>
        <taxon>Salix</taxon>
    </lineage>
</organism>
<feature type="transmembrane region" description="Helical" evidence="19">
    <location>
        <begin position="15"/>
        <end position="34"/>
    </location>
</feature>
<dbReference type="Pfam" id="PF02900">
    <property type="entry name" value="LigB"/>
    <property type="match status" value="1"/>
</dbReference>
<dbReference type="Gene3D" id="3.30.200.20">
    <property type="entry name" value="Phosphorylase Kinase, domain 1"/>
    <property type="match status" value="1"/>
</dbReference>
<keyword evidence="11" id="KW-0418">Kinase</keyword>
<evidence type="ECO:0000256" key="16">
    <source>
        <dbReference type="ARBA" id="ARBA00023180"/>
    </source>
</evidence>
<gene>
    <name evidence="21" type="ORF">SVIM_LOCUS395221</name>
</gene>
<dbReference type="FunFam" id="1.10.510.10:FF:000044">
    <property type="entry name" value="Putative LRR receptor-like serine/threonine-protein kinase"/>
    <property type="match status" value="1"/>
</dbReference>
<keyword evidence="14 19" id="KW-0472">Membrane</keyword>
<dbReference type="GO" id="GO:0016702">
    <property type="term" value="F:oxidoreductase activity, acting on single donors with incorporation of molecular oxygen, incorporation of two atoms of oxygen"/>
    <property type="evidence" value="ECO:0007669"/>
    <property type="project" value="UniProtKB-ARBA"/>
</dbReference>
<dbReference type="GO" id="GO:0008198">
    <property type="term" value="F:ferrous iron binding"/>
    <property type="evidence" value="ECO:0007669"/>
    <property type="project" value="InterPro"/>
</dbReference>
<dbReference type="PROSITE" id="PS00108">
    <property type="entry name" value="PROTEIN_KINASE_ST"/>
    <property type="match status" value="1"/>
</dbReference>
<dbReference type="Gene3D" id="3.80.10.10">
    <property type="entry name" value="Ribonuclease Inhibitor"/>
    <property type="match status" value="2"/>
</dbReference>
<dbReference type="FunFam" id="3.80.10.10:FF:000452">
    <property type="entry name" value="Probable LRR receptor-like serine/threonine-protein kinase RFK1"/>
    <property type="match status" value="1"/>
</dbReference>
<evidence type="ECO:0000256" key="14">
    <source>
        <dbReference type="ARBA" id="ARBA00023136"/>
    </source>
</evidence>
<dbReference type="PANTHER" id="PTHR48006">
    <property type="entry name" value="LEUCINE-RICH REPEAT-CONTAINING PROTEIN DDB_G0281931-RELATED"/>
    <property type="match status" value="1"/>
</dbReference>
<evidence type="ECO:0000256" key="13">
    <source>
        <dbReference type="ARBA" id="ARBA00022989"/>
    </source>
</evidence>
<feature type="transmembrane region" description="Helical" evidence="19">
    <location>
        <begin position="576"/>
        <end position="599"/>
    </location>
</feature>
<dbReference type="InterPro" id="IPR021720">
    <property type="entry name" value="Malectin_dom"/>
</dbReference>
<dbReference type="FunFam" id="3.80.10.10:FF:000041">
    <property type="entry name" value="LRR receptor-like serine/threonine-protein kinase ERECTA"/>
    <property type="match status" value="1"/>
</dbReference>
<dbReference type="InterPro" id="IPR001611">
    <property type="entry name" value="Leu-rich_rpt"/>
</dbReference>
<evidence type="ECO:0000256" key="9">
    <source>
        <dbReference type="ARBA" id="ARBA00022737"/>
    </source>
</evidence>
<dbReference type="GO" id="GO:0016020">
    <property type="term" value="C:membrane"/>
    <property type="evidence" value="ECO:0007669"/>
    <property type="project" value="UniProtKB-SubCell"/>
</dbReference>
<dbReference type="EMBL" id="CAADRP010001892">
    <property type="protein sequence ID" value="VFU55600.1"/>
    <property type="molecule type" value="Genomic_DNA"/>
</dbReference>
<evidence type="ECO:0000313" key="21">
    <source>
        <dbReference type="EMBL" id="VFU55600.1"/>
    </source>
</evidence>
<evidence type="ECO:0000256" key="11">
    <source>
        <dbReference type="ARBA" id="ARBA00022777"/>
    </source>
</evidence>
<comment type="subcellular location">
    <subcellularLocation>
        <location evidence="1">Membrane</location>
        <topology evidence="1">Single-pass type I membrane protein</topology>
    </subcellularLocation>
</comment>
<protein>
    <recommendedName>
        <fullName evidence="2">non-specific serine/threonine protein kinase</fullName>
        <ecNumber evidence="2">2.7.11.1</ecNumber>
    </recommendedName>
</protein>
<dbReference type="EC" id="2.7.11.1" evidence="2"/>
<evidence type="ECO:0000256" key="2">
    <source>
        <dbReference type="ARBA" id="ARBA00012513"/>
    </source>
</evidence>
<dbReference type="PROSITE" id="PS50011">
    <property type="entry name" value="PROTEIN_KINASE_DOM"/>
    <property type="match status" value="1"/>
</dbReference>